<feature type="compositionally biased region" description="Basic residues" evidence="1">
    <location>
        <begin position="50"/>
        <end position="60"/>
    </location>
</feature>
<organism evidence="2 3">
    <name type="scientific">Helicobacter ailurogastricus</name>
    <dbReference type="NCBI Taxonomy" id="1578720"/>
    <lineage>
        <taxon>Bacteria</taxon>
        <taxon>Pseudomonadati</taxon>
        <taxon>Campylobacterota</taxon>
        <taxon>Epsilonproteobacteria</taxon>
        <taxon>Campylobacterales</taxon>
        <taxon>Helicobacteraceae</taxon>
        <taxon>Helicobacter</taxon>
    </lineage>
</organism>
<proteinExistence type="predicted"/>
<evidence type="ECO:0000313" key="2">
    <source>
        <dbReference type="EMBL" id="CRF52636.1"/>
    </source>
</evidence>
<accession>A0A0K2XZV9</accession>
<evidence type="ECO:0000313" key="3">
    <source>
        <dbReference type="Proteomes" id="UP000043437"/>
    </source>
</evidence>
<feature type="region of interest" description="Disordered" evidence="1">
    <location>
        <begin position="30"/>
        <end position="60"/>
    </location>
</feature>
<dbReference type="EMBL" id="CDMG01000009">
    <property type="protein sequence ID" value="CRF52636.1"/>
    <property type="molecule type" value="Genomic_DNA"/>
</dbReference>
<dbReference type="Proteomes" id="UP000043437">
    <property type="component" value="Unassembled WGS sequence"/>
</dbReference>
<reference evidence="3" key="1">
    <citation type="submission" date="2014-12" db="EMBL/GenBank/DDBJ databases">
        <authorList>
            <person name="Jaenicke S."/>
        </authorList>
    </citation>
    <scope>NUCLEOTIDE SEQUENCE [LARGE SCALE GENOMIC DNA]</scope>
</reference>
<name>A0A0K2XZV9_9HELI</name>
<evidence type="ECO:0000256" key="1">
    <source>
        <dbReference type="SAM" id="MobiDB-lite"/>
    </source>
</evidence>
<dbReference type="AlphaFoldDB" id="A0A0K2XZV9"/>
<sequence>MGLVNELLDIKAQIALLFEKPKRVRRTKAQMQAVGEKENKEMEVTQQQNKKPKGGKPKGE</sequence>
<gene>
    <name evidence="2" type="ORF">HAL07_11010</name>
</gene>
<protein>
    <submittedName>
        <fullName evidence="2">Uncharacterized protein</fullName>
    </submittedName>
</protein>